<reference evidence="2" key="1">
    <citation type="submission" date="2020-01" db="EMBL/GenBank/DDBJ databases">
        <authorList>
            <person name="Feng Z.H.Z."/>
        </authorList>
    </citation>
    <scope>NUCLEOTIDE SEQUENCE</scope>
    <source>
        <strain evidence="2">CBS107.38</strain>
    </source>
</reference>
<reference evidence="2" key="2">
    <citation type="submission" date="2020-08" db="EMBL/GenBank/DDBJ databases">
        <title>Draft Genome Sequence of Cumin Blight Pathogen Alternaria burnsii.</title>
        <authorList>
            <person name="Feng Z."/>
        </authorList>
    </citation>
    <scope>NUCLEOTIDE SEQUENCE</scope>
    <source>
        <strain evidence="2">CBS107.38</strain>
    </source>
</reference>
<keyword evidence="1" id="KW-0472">Membrane</keyword>
<accession>A0A8H7EEZ6</accession>
<evidence type="ECO:0000313" key="3">
    <source>
        <dbReference type="Proteomes" id="UP000596902"/>
    </source>
</evidence>
<sequence length="674" mass="74845">MERNHTQLESNDTDILLKSIGSDDIHTTPLPKSTNDVRQAWPALPRRVKTSLYKRLTDFTVDLVLFACSVAFLAFAFAVIKYDQTPVHSDAGPAQTLLSAAKYGPTVFPILFAAVLGRATHAVLRWRLESGERCGTLDILAGSTSLTSTIMSLLQLRMVTFLGFSLAITWTLSPIGGQASFRQVTTGNMTSNHTTSFDYMVPDGNLGLDCCSDRMLWWEIIDTMYKAAVVSPRATKESPLDLWGNVKIPLVEALEDTVSADKDGWFKVNTEQTSTTTFASLFGVPMAGLDDKDAANMNMNLQTLYLSLDCKRVPRYQTGWKPQGAFLANTSYNAIGWDDTFFIAIADNGSTPGPVRQIPFQFYFGSSWWNITNGNLQCQMTSTYVEVEVFCPIRTTCAVSKIRRSRLSHPPAAQTQLDFDTAGAFSNWPKFASYFIRTFQAGYQDFPTMLDLYLMAPEDPLLVLQTPDYSHKSFDEYEPFTKKPPALDKAYSYNLGQLFNAYWTCMNGFYALTGGLTNATSYTDDNTSFAGLAMNQTKNTTERFKTRAWSTVGTKNTEEIVIQAHKGWAAVLVFASSLLILASLVPAVFRTFLTNGPDIMMNMSSLVMRDNLYVALPPTGSFLEASDRARILKDVKIRFGDAKSTSEVGRLAVGSVGDTDGWTIKRVTRHRLCE</sequence>
<dbReference type="GeneID" id="62202461"/>
<feature type="transmembrane region" description="Helical" evidence="1">
    <location>
        <begin position="59"/>
        <end position="80"/>
    </location>
</feature>
<protein>
    <submittedName>
        <fullName evidence="2">Uncharacterized protein</fullName>
    </submittedName>
</protein>
<comment type="caution">
    <text evidence="2">The sequence shown here is derived from an EMBL/GenBank/DDBJ whole genome shotgun (WGS) entry which is preliminary data.</text>
</comment>
<keyword evidence="1" id="KW-1133">Transmembrane helix</keyword>
<dbReference type="Proteomes" id="UP000596902">
    <property type="component" value="Unassembled WGS sequence"/>
</dbReference>
<evidence type="ECO:0000313" key="2">
    <source>
        <dbReference type="EMBL" id="KAF7677377.1"/>
    </source>
</evidence>
<name>A0A8H7EEZ6_9PLEO</name>
<proteinExistence type="predicted"/>
<dbReference type="AlphaFoldDB" id="A0A8H7EEZ6"/>
<dbReference type="EMBL" id="JAAABM010000005">
    <property type="protein sequence ID" value="KAF7677377.1"/>
    <property type="molecule type" value="Genomic_DNA"/>
</dbReference>
<dbReference type="RefSeq" id="XP_038787555.1">
    <property type="nucleotide sequence ID" value="XM_038929283.1"/>
</dbReference>
<gene>
    <name evidence="2" type="ORF">GT037_004236</name>
</gene>
<evidence type="ECO:0000256" key="1">
    <source>
        <dbReference type="SAM" id="Phobius"/>
    </source>
</evidence>
<keyword evidence="3" id="KW-1185">Reference proteome</keyword>
<keyword evidence="1" id="KW-0812">Transmembrane</keyword>
<organism evidence="2 3">
    <name type="scientific">Alternaria burnsii</name>
    <dbReference type="NCBI Taxonomy" id="1187904"/>
    <lineage>
        <taxon>Eukaryota</taxon>
        <taxon>Fungi</taxon>
        <taxon>Dikarya</taxon>
        <taxon>Ascomycota</taxon>
        <taxon>Pezizomycotina</taxon>
        <taxon>Dothideomycetes</taxon>
        <taxon>Pleosporomycetidae</taxon>
        <taxon>Pleosporales</taxon>
        <taxon>Pleosporineae</taxon>
        <taxon>Pleosporaceae</taxon>
        <taxon>Alternaria</taxon>
        <taxon>Alternaria sect. Alternaria</taxon>
    </lineage>
</organism>
<feature type="transmembrane region" description="Helical" evidence="1">
    <location>
        <begin position="568"/>
        <end position="593"/>
    </location>
</feature>
<feature type="transmembrane region" description="Helical" evidence="1">
    <location>
        <begin position="154"/>
        <end position="173"/>
    </location>
</feature>
<feature type="transmembrane region" description="Helical" evidence="1">
    <location>
        <begin position="100"/>
        <end position="117"/>
    </location>
</feature>